<gene>
    <name evidence="1" type="ORF">VNO77_02840</name>
</gene>
<organism evidence="1 2">
    <name type="scientific">Canavalia gladiata</name>
    <name type="common">Sword bean</name>
    <name type="synonym">Dolichos gladiatus</name>
    <dbReference type="NCBI Taxonomy" id="3824"/>
    <lineage>
        <taxon>Eukaryota</taxon>
        <taxon>Viridiplantae</taxon>
        <taxon>Streptophyta</taxon>
        <taxon>Embryophyta</taxon>
        <taxon>Tracheophyta</taxon>
        <taxon>Spermatophyta</taxon>
        <taxon>Magnoliopsida</taxon>
        <taxon>eudicotyledons</taxon>
        <taxon>Gunneridae</taxon>
        <taxon>Pentapetalae</taxon>
        <taxon>rosids</taxon>
        <taxon>fabids</taxon>
        <taxon>Fabales</taxon>
        <taxon>Fabaceae</taxon>
        <taxon>Papilionoideae</taxon>
        <taxon>50 kb inversion clade</taxon>
        <taxon>NPAAA clade</taxon>
        <taxon>indigoferoid/millettioid clade</taxon>
        <taxon>Phaseoleae</taxon>
        <taxon>Canavalia</taxon>
    </lineage>
</organism>
<sequence length="236" mass="26650">MLYLAVNRAFSLDLVDRTHKSRVASFLGKPAWLQNGLLLPVERGGLCMAEAHGVPSLFNKHHIVSPPFVWSCILRRDLSPHGILSAFPNGYRIKRVSYDLWLQIWAIQYRASYGGIARVRDGFGPGLSRLIAERGVVVARTLLMTNLRKDLWVDISALDAWTRHLEGQAGRACDLTTWGNVFTCVAMSLSRFQVQLRLIYVGRHLSFYTSLLRQNEGCSGWNLSGRVYLSQFDTLV</sequence>
<dbReference type="EMBL" id="JAYMYQ010000001">
    <property type="protein sequence ID" value="KAK7360825.1"/>
    <property type="molecule type" value="Genomic_DNA"/>
</dbReference>
<dbReference type="AlphaFoldDB" id="A0AAN9MTP9"/>
<reference evidence="1 2" key="1">
    <citation type="submission" date="2024-01" db="EMBL/GenBank/DDBJ databases">
        <title>The genomes of 5 underutilized Papilionoideae crops provide insights into root nodulation and disease resistanc.</title>
        <authorList>
            <person name="Jiang F."/>
        </authorList>
    </citation>
    <scope>NUCLEOTIDE SEQUENCE [LARGE SCALE GENOMIC DNA]</scope>
    <source>
        <strain evidence="1">LVBAO_FW01</strain>
        <tissue evidence="1">Leaves</tissue>
    </source>
</reference>
<accession>A0AAN9MTP9</accession>
<proteinExistence type="predicted"/>
<name>A0AAN9MTP9_CANGL</name>
<evidence type="ECO:0000313" key="1">
    <source>
        <dbReference type="EMBL" id="KAK7360825.1"/>
    </source>
</evidence>
<keyword evidence="2" id="KW-1185">Reference proteome</keyword>
<evidence type="ECO:0000313" key="2">
    <source>
        <dbReference type="Proteomes" id="UP001367508"/>
    </source>
</evidence>
<protein>
    <submittedName>
        <fullName evidence="1">Uncharacterized protein</fullName>
    </submittedName>
</protein>
<dbReference type="Proteomes" id="UP001367508">
    <property type="component" value="Unassembled WGS sequence"/>
</dbReference>
<comment type="caution">
    <text evidence="1">The sequence shown here is derived from an EMBL/GenBank/DDBJ whole genome shotgun (WGS) entry which is preliminary data.</text>
</comment>